<evidence type="ECO:0000313" key="2">
    <source>
        <dbReference type="Proteomes" id="UP001443914"/>
    </source>
</evidence>
<evidence type="ECO:0000313" key="1">
    <source>
        <dbReference type="EMBL" id="KAK9676417.1"/>
    </source>
</evidence>
<organism evidence="1 2">
    <name type="scientific">Saponaria officinalis</name>
    <name type="common">Common soapwort</name>
    <name type="synonym">Lychnis saponaria</name>
    <dbReference type="NCBI Taxonomy" id="3572"/>
    <lineage>
        <taxon>Eukaryota</taxon>
        <taxon>Viridiplantae</taxon>
        <taxon>Streptophyta</taxon>
        <taxon>Embryophyta</taxon>
        <taxon>Tracheophyta</taxon>
        <taxon>Spermatophyta</taxon>
        <taxon>Magnoliopsida</taxon>
        <taxon>eudicotyledons</taxon>
        <taxon>Gunneridae</taxon>
        <taxon>Pentapetalae</taxon>
        <taxon>Caryophyllales</taxon>
        <taxon>Caryophyllaceae</taxon>
        <taxon>Caryophylleae</taxon>
        <taxon>Saponaria</taxon>
    </lineage>
</organism>
<name>A0AAW1HJB0_SAPOF</name>
<proteinExistence type="predicted"/>
<dbReference type="Proteomes" id="UP001443914">
    <property type="component" value="Unassembled WGS sequence"/>
</dbReference>
<protein>
    <submittedName>
        <fullName evidence="1">Uncharacterized protein</fullName>
    </submittedName>
</protein>
<reference evidence="1" key="1">
    <citation type="submission" date="2024-03" db="EMBL/GenBank/DDBJ databases">
        <title>WGS assembly of Saponaria officinalis var. Norfolk2.</title>
        <authorList>
            <person name="Jenkins J."/>
            <person name="Shu S."/>
            <person name="Grimwood J."/>
            <person name="Barry K."/>
            <person name="Goodstein D."/>
            <person name="Schmutz J."/>
            <person name="Leebens-Mack J."/>
            <person name="Osbourn A."/>
        </authorList>
    </citation>
    <scope>NUCLEOTIDE SEQUENCE [LARGE SCALE GENOMIC DNA]</scope>
    <source>
        <strain evidence="1">JIC</strain>
    </source>
</reference>
<gene>
    <name evidence="1" type="ORF">RND81_11G075600</name>
</gene>
<dbReference type="AlphaFoldDB" id="A0AAW1HJB0"/>
<comment type="caution">
    <text evidence="1">The sequence shown here is derived from an EMBL/GenBank/DDBJ whole genome shotgun (WGS) entry which is preliminary data.</text>
</comment>
<accession>A0AAW1HJB0</accession>
<keyword evidence="2" id="KW-1185">Reference proteome</keyword>
<dbReference type="EMBL" id="JBDFQZ010000011">
    <property type="protein sequence ID" value="KAK9676417.1"/>
    <property type="molecule type" value="Genomic_DNA"/>
</dbReference>
<sequence>MSYSAANTHYMVSELRLLMSSLQNDPVRGCFDPNLPPVFDVYPDEEKHVSGSLECPCLHDQFEPSKIIKESEANFFISENRKEEDNLAVNFDEVLQYGCPLSIRNSCGFLNSTEEHVDFSYNSYYKSPLEIHMAAKLDGYFQSYAQPHHFFGSFKSHFSQDFSIKMAAYACVETIDKGVLTIIRVVRTNLVFDPGIDQRMTAIYEQPRSSPSRHYTF</sequence>